<keyword evidence="3" id="KW-1185">Reference proteome</keyword>
<sequence>GIFGPTSKGLTKTLSVKAKEIKSNRDAPENDRNEVYVPPRAREPVASDFGTARLEDMMSRMMKKDGATRNTASAWTSTTHRPTYEGGGTTCSNIGTRSTNIVPTNDED</sequence>
<feature type="compositionally biased region" description="Polar residues" evidence="1">
    <location>
        <begin position="90"/>
        <end position="108"/>
    </location>
</feature>
<dbReference type="EMBL" id="JACEIK010005525">
    <property type="protein sequence ID" value="MCE0481716.1"/>
    <property type="molecule type" value="Genomic_DNA"/>
</dbReference>
<proteinExistence type="predicted"/>
<comment type="caution">
    <text evidence="2">The sequence shown here is derived from an EMBL/GenBank/DDBJ whole genome shotgun (WGS) entry which is preliminary data.</text>
</comment>
<evidence type="ECO:0000256" key="1">
    <source>
        <dbReference type="SAM" id="MobiDB-lite"/>
    </source>
</evidence>
<accession>A0ABS8VQ19</accession>
<dbReference type="Proteomes" id="UP000823775">
    <property type="component" value="Unassembled WGS sequence"/>
</dbReference>
<feature type="non-terminal residue" evidence="2">
    <location>
        <position position="1"/>
    </location>
</feature>
<organism evidence="2 3">
    <name type="scientific">Datura stramonium</name>
    <name type="common">Jimsonweed</name>
    <name type="synonym">Common thornapple</name>
    <dbReference type="NCBI Taxonomy" id="4076"/>
    <lineage>
        <taxon>Eukaryota</taxon>
        <taxon>Viridiplantae</taxon>
        <taxon>Streptophyta</taxon>
        <taxon>Embryophyta</taxon>
        <taxon>Tracheophyta</taxon>
        <taxon>Spermatophyta</taxon>
        <taxon>Magnoliopsida</taxon>
        <taxon>eudicotyledons</taxon>
        <taxon>Gunneridae</taxon>
        <taxon>Pentapetalae</taxon>
        <taxon>asterids</taxon>
        <taxon>lamiids</taxon>
        <taxon>Solanales</taxon>
        <taxon>Solanaceae</taxon>
        <taxon>Solanoideae</taxon>
        <taxon>Datureae</taxon>
        <taxon>Datura</taxon>
    </lineage>
</organism>
<feature type="region of interest" description="Disordered" evidence="1">
    <location>
        <begin position="64"/>
        <end position="108"/>
    </location>
</feature>
<gene>
    <name evidence="2" type="ORF">HAX54_039695</name>
</gene>
<evidence type="ECO:0000313" key="2">
    <source>
        <dbReference type="EMBL" id="MCE0481716.1"/>
    </source>
</evidence>
<feature type="compositionally biased region" description="Polar residues" evidence="1">
    <location>
        <begin position="68"/>
        <end position="81"/>
    </location>
</feature>
<name>A0ABS8VQ19_DATST</name>
<evidence type="ECO:0000313" key="3">
    <source>
        <dbReference type="Proteomes" id="UP000823775"/>
    </source>
</evidence>
<protein>
    <submittedName>
        <fullName evidence="2">Uncharacterized protein</fullName>
    </submittedName>
</protein>
<reference evidence="2 3" key="1">
    <citation type="journal article" date="2021" name="BMC Genomics">
        <title>Datura genome reveals duplications of psychoactive alkaloid biosynthetic genes and high mutation rate following tissue culture.</title>
        <authorList>
            <person name="Rajewski A."/>
            <person name="Carter-House D."/>
            <person name="Stajich J."/>
            <person name="Litt A."/>
        </authorList>
    </citation>
    <scope>NUCLEOTIDE SEQUENCE [LARGE SCALE GENOMIC DNA]</scope>
    <source>
        <strain evidence="2">AR-01</strain>
    </source>
</reference>